<feature type="region of interest" description="Disordered" evidence="1">
    <location>
        <begin position="70"/>
        <end position="89"/>
    </location>
</feature>
<sequence>MGGTLTVVTGRCDSITDCEVALVRGRAHLVFADSLADTPLLATGRCGGTQPADEAAAAIATLSPAAMTSARAQGGAADSRGIDGRVPRHIMPRGFAGDCTMVVPPVITGPATLPLPEPPRPKAKRP</sequence>
<evidence type="ECO:0000313" key="3">
    <source>
        <dbReference type="Proteomes" id="UP001161325"/>
    </source>
</evidence>
<gene>
    <name evidence="2" type="ORF">rosag_48240</name>
</gene>
<organism evidence="2 3">
    <name type="scientific">Roseisolibacter agri</name>
    <dbReference type="NCBI Taxonomy" id="2014610"/>
    <lineage>
        <taxon>Bacteria</taxon>
        <taxon>Pseudomonadati</taxon>
        <taxon>Gemmatimonadota</taxon>
        <taxon>Gemmatimonadia</taxon>
        <taxon>Gemmatimonadales</taxon>
        <taxon>Gemmatimonadaceae</taxon>
        <taxon>Roseisolibacter</taxon>
    </lineage>
</organism>
<comment type="caution">
    <text evidence="2">The sequence shown here is derived from an EMBL/GenBank/DDBJ whole genome shotgun (WGS) entry which is preliminary data.</text>
</comment>
<evidence type="ECO:0000313" key="2">
    <source>
        <dbReference type="EMBL" id="GLC28311.1"/>
    </source>
</evidence>
<dbReference type="RefSeq" id="WP_284352707.1">
    <property type="nucleotide sequence ID" value="NZ_BRXS01000008.1"/>
</dbReference>
<dbReference type="EMBL" id="BRXS01000008">
    <property type="protein sequence ID" value="GLC28311.1"/>
    <property type="molecule type" value="Genomic_DNA"/>
</dbReference>
<reference evidence="2" key="1">
    <citation type="submission" date="2022-08" db="EMBL/GenBank/DDBJ databases">
        <title>Draft genome sequencing of Roseisolibacter agri AW1220.</title>
        <authorList>
            <person name="Tobiishi Y."/>
            <person name="Tonouchi A."/>
        </authorList>
    </citation>
    <scope>NUCLEOTIDE SEQUENCE</scope>
    <source>
        <strain evidence="2">AW1220</strain>
    </source>
</reference>
<protein>
    <submittedName>
        <fullName evidence="2">Uncharacterized protein</fullName>
    </submittedName>
</protein>
<evidence type="ECO:0000256" key="1">
    <source>
        <dbReference type="SAM" id="MobiDB-lite"/>
    </source>
</evidence>
<name>A0AA37QG71_9BACT</name>
<dbReference type="AlphaFoldDB" id="A0AA37QG71"/>
<accession>A0AA37QG71</accession>
<dbReference type="Proteomes" id="UP001161325">
    <property type="component" value="Unassembled WGS sequence"/>
</dbReference>
<proteinExistence type="predicted"/>
<keyword evidence="3" id="KW-1185">Reference proteome</keyword>